<dbReference type="Gene3D" id="3.30.565.10">
    <property type="entry name" value="Histidine kinase-like ATPase, C-terminal domain"/>
    <property type="match status" value="1"/>
</dbReference>
<dbReference type="InterPro" id="IPR003594">
    <property type="entry name" value="HATPase_dom"/>
</dbReference>
<dbReference type="SMART" id="SM00388">
    <property type="entry name" value="HisKA"/>
    <property type="match status" value="1"/>
</dbReference>
<dbReference type="InterPro" id="IPR038377">
    <property type="entry name" value="Na/Glc_symporter_sf"/>
</dbReference>
<evidence type="ECO:0000259" key="13">
    <source>
        <dbReference type="PROSITE" id="PS50109"/>
    </source>
</evidence>
<feature type="transmembrane region" description="Helical" evidence="12">
    <location>
        <begin position="478"/>
        <end position="498"/>
    </location>
</feature>
<dbReference type="PROSITE" id="PS50109">
    <property type="entry name" value="HIS_KIN"/>
    <property type="match status" value="1"/>
</dbReference>
<feature type="transmembrane region" description="Helical" evidence="12">
    <location>
        <begin position="45"/>
        <end position="63"/>
    </location>
</feature>
<dbReference type="InterPro" id="IPR001789">
    <property type="entry name" value="Sig_transdc_resp-reg_receiver"/>
</dbReference>
<evidence type="ECO:0000313" key="16">
    <source>
        <dbReference type="EMBL" id="UUL81267.1"/>
    </source>
</evidence>
<dbReference type="InterPro" id="IPR011006">
    <property type="entry name" value="CheY-like_superfamily"/>
</dbReference>
<feature type="transmembrane region" description="Helical" evidence="12">
    <location>
        <begin position="272"/>
        <end position="296"/>
    </location>
</feature>
<dbReference type="SUPFAM" id="SSF52172">
    <property type="entry name" value="CheY-like"/>
    <property type="match status" value="1"/>
</dbReference>
<keyword evidence="8 16" id="KW-0418">Kinase</keyword>
<dbReference type="PANTHER" id="PTHR43047">
    <property type="entry name" value="TWO-COMPONENT HISTIDINE PROTEIN KINASE"/>
    <property type="match status" value="1"/>
</dbReference>
<keyword evidence="10 12" id="KW-0472">Membrane</keyword>
<feature type="transmembrane region" description="Helical" evidence="12">
    <location>
        <begin position="230"/>
        <end position="251"/>
    </location>
</feature>
<dbReference type="RefSeq" id="WP_256504919.1">
    <property type="nucleotide sequence ID" value="NZ_CP101740.1"/>
</dbReference>
<feature type="domain" description="PAS" evidence="15">
    <location>
        <begin position="600"/>
        <end position="637"/>
    </location>
</feature>
<dbReference type="Proteomes" id="UP001058533">
    <property type="component" value="Chromosome"/>
</dbReference>
<dbReference type="PROSITE" id="PS50110">
    <property type="entry name" value="RESPONSE_REGULATORY"/>
    <property type="match status" value="1"/>
</dbReference>
<dbReference type="CDD" id="cd00130">
    <property type="entry name" value="PAS"/>
    <property type="match status" value="1"/>
</dbReference>
<evidence type="ECO:0000256" key="10">
    <source>
        <dbReference type="ARBA" id="ARBA00023136"/>
    </source>
</evidence>
<dbReference type="InterPro" id="IPR000014">
    <property type="entry name" value="PAS"/>
</dbReference>
<evidence type="ECO:0000259" key="15">
    <source>
        <dbReference type="PROSITE" id="PS50112"/>
    </source>
</evidence>
<evidence type="ECO:0000256" key="6">
    <source>
        <dbReference type="ARBA" id="ARBA00022679"/>
    </source>
</evidence>
<dbReference type="Gene3D" id="1.10.287.130">
    <property type="match status" value="1"/>
</dbReference>
<dbReference type="CDD" id="cd00082">
    <property type="entry name" value="HisKA"/>
    <property type="match status" value="1"/>
</dbReference>
<keyword evidence="7 12" id="KW-0812">Transmembrane</keyword>
<dbReference type="PROSITE" id="PS50112">
    <property type="entry name" value="PAS"/>
    <property type="match status" value="1"/>
</dbReference>
<dbReference type="CDD" id="cd00156">
    <property type="entry name" value="REC"/>
    <property type="match status" value="1"/>
</dbReference>
<comment type="subcellular location">
    <subcellularLocation>
        <location evidence="2">Membrane</location>
        <topology evidence="2">Multi-pass membrane protein</topology>
    </subcellularLocation>
</comment>
<dbReference type="Gene3D" id="3.40.50.2300">
    <property type="match status" value="1"/>
</dbReference>
<evidence type="ECO:0000256" key="7">
    <source>
        <dbReference type="ARBA" id="ARBA00022692"/>
    </source>
</evidence>
<keyword evidence="9 12" id="KW-1133">Transmembrane helix</keyword>
<dbReference type="PROSITE" id="PS50283">
    <property type="entry name" value="NA_SOLUT_SYMP_3"/>
    <property type="match status" value="1"/>
</dbReference>
<comment type="catalytic activity">
    <reaction evidence="1">
        <text>ATP + protein L-histidine = ADP + protein N-phospho-L-histidine.</text>
        <dbReference type="EC" id="2.7.13.3"/>
    </reaction>
</comment>
<dbReference type="InterPro" id="IPR003661">
    <property type="entry name" value="HisK_dim/P_dom"/>
</dbReference>
<feature type="transmembrane region" description="Helical" evidence="12">
    <location>
        <begin position="400"/>
        <end position="420"/>
    </location>
</feature>
<evidence type="ECO:0000256" key="5">
    <source>
        <dbReference type="ARBA" id="ARBA00022553"/>
    </source>
</evidence>
<dbReference type="InterPro" id="IPR036890">
    <property type="entry name" value="HATPase_C_sf"/>
</dbReference>
<dbReference type="Pfam" id="PF02518">
    <property type="entry name" value="HATPase_c"/>
    <property type="match status" value="1"/>
</dbReference>
<dbReference type="SMART" id="SM00387">
    <property type="entry name" value="HATPase_c"/>
    <property type="match status" value="1"/>
</dbReference>
<dbReference type="Gene3D" id="3.30.450.20">
    <property type="entry name" value="PAS domain"/>
    <property type="match status" value="1"/>
</dbReference>
<dbReference type="EMBL" id="CP101740">
    <property type="protein sequence ID" value="UUL81267.1"/>
    <property type="molecule type" value="Genomic_DNA"/>
</dbReference>
<name>A0ABY5L393_9SPHN</name>
<evidence type="ECO:0000259" key="14">
    <source>
        <dbReference type="PROSITE" id="PS50110"/>
    </source>
</evidence>
<evidence type="ECO:0000256" key="3">
    <source>
        <dbReference type="ARBA" id="ARBA00006434"/>
    </source>
</evidence>
<dbReference type="InterPro" id="IPR001734">
    <property type="entry name" value="Na/solute_symporter"/>
</dbReference>
<comment type="similarity">
    <text evidence="3">Belongs to the sodium:solute symporter (SSF) (TC 2.A.21) family.</text>
</comment>
<feature type="transmembrane region" description="Helical" evidence="12">
    <location>
        <begin position="115"/>
        <end position="133"/>
    </location>
</feature>
<sequence length="1100" mass="115371">MNPIVLTLVAFGFAVLLFAVAAWVEGRREALAQHRFRHVAYAMSLAVYCTSWTFFGAVGSAAAEGWSYLPIYLGPILVFALAPRFLRRLVAAVQAEGATTISDFIGSRFGKSRGVAALVTVTAALGVMPYIALQLRSVGIAFSTLSGGSVAVVMGVTAVVLAMFAMLFGTRRYEASGRNEGVVFATALESLVKLAALAAVAVTATVLLLSAPREVTAAGAAAIARNFSPAGAGVEVVLITLLSMAAILCLPRQFYVSVIEAHSPDDIVRARWPFVGYLLVMTAMVMPITWAGLALLPPGASPDLFVLQLPLAIDSQALALVAFLGGFSAATAMVVVETIALSTMVSNDLIAPILLRSPRLSGEANLGRLLLYVRRLSIVLVIALALLWARSISGEQRLAAIGHIAFAAMAQIAPLLLLAVDGRMRDALAAKAGLAAGLVLWLWTLALPPVLPRAWLSALADTPFDPRHLLGIGDAGPLVHGVAWSLGANLLLLALVAARKAPKRPRLFARAAVGQVEDMAALSAFVARFVGEGRAAETLGPPQARPIAREDARRAERLVAGVVGAPSARALMASALAGERLGHEDVARMLDESGQSLQFSKGLLAATLEHIYPGVSVVDGEQRLVAWNTRYLELFGYPEGLVHVGAPVADLIRWNAIRGDCGPGEVEAHVARRLGHLQRGDVHSFERTRPDGRVLKTVGGPMPGGGYVMCFTDTTTEARARAELEARVTERTAELTRLNEQLALATRDKTRFLAAASHDLLQPLHAARLFSAALGRETGAHRLVERVDKSIAAAEQLLRALLDISKLDAGGIEPVPEAIDVRPLLSDVVEGFRPLAAEKGLRIALGAGTGTVATDPVLLRSILQNFVSNAIRYTDSGGLLVGARRRGGGIAIEVIDTGHGIPDDKRAAIFREFERLGTGGEGGIGLGLAIVERTARLLGAEVTLRSQVGRGSAFGVVLPRSQAQPVAATPRLPAAIGERRHAILVVDDDPDILDAMRALLEADGHRVATARDATSAAVALSEASLALVDFHLGDGPDGLATIAALRRLRPGLRAALVTADASAVTSAKAHGVGVTVLAKPLAAATLAGWIAEGEGARAAE</sequence>
<dbReference type="InterPro" id="IPR004358">
    <property type="entry name" value="Sig_transdc_His_kin-like_C"/>
</dbReference>
<dbReference type="Pfam" id="PF00512">
    <property type="entry name" value="HisKA"/>
    <property type="match status" value="1"/>
</dbReference>
<dbReference type="Pfam" id="PF00072">
    <property type="entry name" value="Response_reg"/>
    <property type="match status" value="1"/>
</dbReference>
<feature type="transmembrane region" description="Helical" evidence="12">
    <location>
        <begin position="69"/>
        <end position="86"/>
    </location>
</feature>
<dbReference type="InterPro" id="IPR005467">
    <property type="entry name" value="His_kinase_dom"/>
</dbReference>
<proteinExistence type="inferred from homology"/>
<feature type="transmembrane region" description="Helical" evidence="12">
    <location>
        <begin position="6"/>
        <end position="24"/>
    </location>
</feature>
<evidence type="ECO:0000256" key="9">
    <source>
        <dbReference type="ARBA" id="ARBA00022989"/>
    </source>
</evidence>
<dbReference type="SUPFAM" id="SSF47384">
    <property type="entry name" value="Homodimeric domain of signal transducing histidine kinase"/>
    <property type="match status" value="1"/>
</dbReference>
<dbReference type="Gene3D" id="1.20.1730.10">
    <property type="entry name" value="Sodium/glucose cotransporter"/>
    <property type="match status" value="1"/>
</dbReference>
<dbReference type="InterPro" id="IPR035965">
    <property type="entry name" value="PAS-like_dom_sf"/>
</dbReference>
<dbReference type="InterPro" id="IPR036097">
    <property type="entry name" value="HisK_dim/P_sf"/>
</dbReference>
<dbReference type="SMART" id="SM00448">
    <property type="entry name" value="REC"/>
    <property type="match status" value="1"/>
</dbReference>
<evidence type="ECO:0000256" key="11">
    <source>
        <dbReference type="PROSITE-ProRule" id="PRU00169"/>
    </source>
</evidence>
<evidence type="ECO:0000256" key="12">
    <source>
        <dbReference type="SAM" id="Phobius"/>
    </source>
</evidence>
<protein>
    <recommendedName>
        <fullName evidence="4">histidine kinase</fullName>
        <ecNumber evidence="4">2.7.13.3</ecNumber>
    </recommendedName>
</protein>
<feature type="transmembrane region" description="Helical" evidence="12">
    <location>
        <begin position="190"/>
        <end position="210"/>
    </location>
</feature>
<evidence type="ECO:0000256" key="8">
    <source>
        <dbReference type="ARBA" id="ARBA00022777"/>
    </source>
</evidence>
<evidence type="ECO:0000256" key="1">
    <source>
        <dbReference type="ARBA" id="ARBA00000085"/>
    </source>
</evidence>
<feature type="domain" description="Histidine kinase" evidence="13">
    <location>
        <begin position="755"/>
        <end position="962"/>
    </location>
</feature>
<evidence type="ECO:0000313" key="17">
    <source>
        <dbReference type="Proteomes" id="UP001058533"/>
    </source>
</evidence>
<dbReference type="SUPFAM" id="SSF55874">
    <property type="entry name" value="ATPase domain of HSP90 chaperone/DNA topoisomerase II/histidine kinase"/>
    <property type="match status" value="1"/>
</dbReference>
<evidence type="ECO:0000256" key="2">
    <source>
        <dbReference type="ARBA" id="ARBA00004141"/>
    </source>
</evidence>
<keyword evidence="17" id="KW-1185">Reference proteome</keyword>
<feature type="transmembrane region" description="Helical" evidence="12">
    <location>
        <begin position="369"/>
        <end position="388"/>
    </location>
</feature>
<keyword evidence="5 11" id="KW-0597">Phosphoprotein</keyword>
<dbReference type="EC" id="2.7.13.3" evidence="4"/>
<feature type="domain" description="Response regulatory" evidence="14">
    <location>
        <begin position="982"/>
        <end position="1094"/>
    </location>
</feature>
<dbReference type="PANTHER" id="PTHR43047:SF9">
    <property type="entry name" value="HISTIDINE KINASE"/>
    <property type="match status" value="1"/>
</dbReference>
<reference evidence="16" key="1">
    <citation type="submission" date="2022-07" db="EMBL/GenBank/DDBJ databases">
        <title>Sphingomonas sp. nov., a novel bacterium isolated from the north slope of the Mount Everest.</title>
        <authorList>
            <person name="Cui X."/>
            <person name="Liu Y."/>
        </authorList>
    </citation>
    <scope>NUCLEOTIDE SEQUENCE</scope>
    <source>
        <strain evidence="16">S5-59</strain>
    </source>
</reference>
<accession>A0ABY5L393</accession>
<feature type="transmembrane region" description="Helical" evidence="12">
    <location>
        <begin position="145"/>
        <end position="169"/>
    </location>
</feature>
<keyword evidence="6" id="KW-0808">Transferase</keyword>
<feature type="transmembrane region" description="Helical" evidence="12">
    <location>
        <begin position="432"/>
        <end position="451"/>
    </location>
</feature>
<evidence type="ECO:0000256" key="4">
    <source>
        <dbReference type="ARBA" id="ARBA00012438"/>
    </source>
</evidence>
<feature type="modified residue" description="4-aspartylphosphate" evidence="11">
    <location>
        <position position="1029"/>
    </location>
</feature>
<dbReference type="PRINTS" id="PR00344">
    <property type="entry name" value="BCTRLSENSOR"/>
</dbReference>
<gene>
    <name evidence="16" type="ORF">NMP03_08470</name>
</gene>
<dbReference type="SUPFAM" id="SSF55785">
    <property type="entry name" value="PYP-like sensor domain (PAS domain)"/>
    <property type="match status" value="1"/>
</dbReference>
<dbReference type="Pfam" id="PF12860">
    <property type="entry name" value="PAS_7"/>
    <property type="match status" value="1"/>
</dbReference>
<dbReference type="GO" id="GO:0016301">
    <property type="term" value="F:kinase activity"/>
    <property type="evidence" value="ECO:0007669"/>
    <property type="project" value="UniProtKB-KW"/>
</dbReference>
<organism evidence="16 17">
    <name type="scientific">Sphingomonas qomolangmaensis</name>
    <dbReference type="NCBI Taxonomy" id="2918765"/>
    <lineage>
        <taxon>Bacteria</taxon>
        <taxon>Pseudomonadati</taxon>
        <taxon>Pseudomonadota</taxon>
        <taxon>Alphaproteobacteria</taxon>
        <taxon>Sphingomonadales</taxon>
        <taxon>Sphingomonadaceae</taxon>
        <taxon>Sphingomonas</taxon>
    </lineage>
</organism>
<feature type="transmembrane region" description="Helical" evidence="12">
    <location>
        <begin position="316"/>
        <end position="336"/>
    </location>
</feature>